<name>A0ACA9S7Y2_9GLOM</name>
<dbReference type="Proteomes" id="UP000789920">
    <property type="component" value="Unassembled WGS sequence"/>
</dbReference>
<gene>
    <name evidence="1" type="ORF">RPERSI_LOCUS27884</name>
</gene>
<accession>A0ACA9S7Y2</accession>
<keyword evidence="2" id="KW-1185">Reference proteome</keyword>
<evidence type="ECO:0000313" key="2">
    <source>
        <dbReference type="Proteomes" id="UP000789920"/>
    </source>
</evidence>
<evidence type="ECO:0000313" key="1">
    <source>
        <dbReference type="EMBL" id="CAG8830690.1"/>
    </source>
</evidence>
<organism evidence="1 2">
    <name type="scientific">Racocetra persica</name>
    <dbReference type="NCBI Taxonomy" id="160502"/>
    <lineage>
        <taxon>Eukaryota</taxon>
        <taxon>Fungi</taxon>
        <taxon>Fungi incertae sedis</taxon>
        <taxon>Mucoromycota</taxon>
        <taxon>Glomeromycotina</taxon>
        <taxon>Glomeromycetes</taxon>
        <taxon>Diversisporales</taxon>
        <taxon>Gigasporaceae</taxon>
        <taxon>Racocetra</taxon>
    </lineage>
</organism>
<comment type="caution">
    <text evidence="1">The sequence shown here is derived from an EMBL/GenBank/DDBJ whole genome shotgun (WGS) entry which is preliminary data.</text>
</comment>
<protein>
    <submittedName>
        <fullName evidence="1">3237_t:CDS:1</fullName>
    </submittedName>
</protein>
<reference evidence="1" key="1">
    <citation type="submission" date="2021-06" db="EMBL/GenBank/DDBJ databases">
        <authorList>
            <person name="Kallberg Y."/>
            <person name="Tangrot J."/>
            <person name="Rosling A."/>
        </authorList>
    </citation>
    <scope>NUCLEOTIDE SEQUENCE</scope>
    <source>
        <strain evidence="1">MA461A</strain>
    </source>
</reference>
<feature type="non-terminal residue" evidence="1">
    <location>
        <position position="1"/>
    </location>
</feature>
<sequence>VTTFNLIKPKDQIPPATNNSNNANNNSNNTNTGISSNVALFIEIGVGLEIALSEFFGYLLYKRCNQNPKFIPIPSSTHWQ</sequence>
<dbReference type="EMBL" id="CAJVQC010099699">
    <property type="protein sequence ID" value="CAG8830690.1"/>
    <property type="molecule type" value="Genomic_DNA"/>
</dbReference>
<proteinExistence type="predicted"/>